<evidence type="ECO:0000313" key="3">
    <source>
        <dbReference type="Proteomes" id="UP000652761"/>
    </source>
</evidence>
<dbReference type="Gene3D" id="3.30.70.3000">
    <property type="match status" value="1"/>
</dbReference>
<gene>
    <name evidence="2" type="ORF">Taro_050573</name>
</gene>
<dbReference type="InterPro" id="IPR025845">
    <property type="entry name" value="Thg1_C_dom"/>
</dbReference>
<feature type="domain" description="Thg1 C-terminal" evidence="1">
    <location>
        <begin position="35"/>
        <end position="104"/>
    </location>
</feature>
<dbReference type="AlphaFoldDB" id="A0A843XEB4"/>
<dbReference type="PANTHER" id="PTHR12729:SF6">
    <property type="entry name" value="TRNA(HIS) GUANYLYLTRANSFERASE-RELATED"/>
    <property type="match status" value="1"/>
</dbReference>
<dbReference type="InterPro" id="IPR007537">
    <property type="entry name" value="tRNAHis_GuaTrfase_Thg1"/>
</dbReference>
<dbReference type="Proteomes" id="UP000652761">
    <property type="component" value="Unassembled WGS sequence"/>
</dbReference>
<dbReference type="InterPro" id="IPR038469">
    <property type="entry name" value="tRNAHis_GuaTrfase_Thg1_sf"/>
</dbReference>
<evidence type="ECO:0000259" key="1">
    <source>
        <dbReference type="Pfam" id="PF14413"/>
    </source>
</evidence>
<evidence type="ECO:0000313" key="2">
    <source>
        <dbReference type="EMBL" id="MQM17603.1"/>
    </source>
</evidence>
<proteinExistence type="predicted"/>
<sequence length="118" mass="14013">MAPTYASDNCHSNFFYYHYCYYCQSTMLLDFTICSHWQGTQASEKNELLFQRFGINYSMLPAMFRKGSCVFRDKVEETVKQDGSEKPIKRIRRTVRVDHCDIIGEEFWNEHSDILVED</sequence>
<dbReference type="Pfam" id="PF14413">
    <property type="entry name" value="Thg1C"/>
    <property type="match status" value="1"/>
</dbReference>
<name>A0A843XEB4_COLES</name>
<accession>A0A843XEB4</accession>
<dbReference type="PANTHER" id="PTHR12729">
    <property type="entry name" value="TRNA(HIS) GUANYLYLTRANSFERASE-RELATED"/>
    <property type="match status" value="1"/>
</dbReference>
<reference evidence="2" key="1">
    <citation type="submission" date="2017-07" db="EMBL/GenBank/DDBJ databases">
        <title>Taro Niue Genome Assembly and Annotation.</title>
        <authorList>
            <person name="Atibalentja N."/>
            <person name="Keating K."/>
            <person name="Fields C.J."/>
        </authorList>
    </citation>
    <scope>NUCLEOTIDE SEQUENCE</scope>
    <source>
        <strain evidence="2">Niue_2</strain>
        <tissue evidence="2">Leaf</tissue>
    </source>
</reference>
<dbReference type="OrthoDB" id="62560at2759"/>
<keyword evidence="3" id="KW-1185">Reference proteome</keyword>
<dbReference type="EMBL" id="NMUH01007639">
    <property type="protein sequence ID" value="MQM17603.1"/>
    <property type="molecule type" value="Genomic_DNA"/>
</dbReference>
<comment type="caution">
    <text evidence="2">The sequence shown here is derived from an EMBL/GenBank/DDBJ whole genome shotgun (WGS) entry which is preliminary data.</text>
</comment>
<dbReference type="GO" id="GO:0006400">
    <property type="term" value="P:tRNA modification"/>
    <property type="evidence" value="ECO:0007669"/>
    <property type="project" value="InterPro"/>
</dbReference>
<organism evidence="2 3">
    <name type="scientific">Colocasia esculenta</name>
    <name type="common">Wild taro</name>
    <name type="synonym">Arum esculentum</name>
    <dbReference type="NCBI Taxonomy" id="4460"/>
    <lineage>
        <taxon>Eukaryota</taxon>
        <taxon>Viridiplantae</taxon>
        <taxon>Streptophyta</taxon>
        <taxon>Embryophyta</taxon>
        <taxon>Tracheophyta</taxon>
        <taxon>Spermatophyta</taxon>
        <taxon>Magnoliopsida</taxon>
        <taxon>Liliopsida</taxon>
        <taxon>Araceae</taxon>
        <taxon>Aroideae</taxon>
        <taxon>Colocasieae</taxon>
        <taxon>Colocasia</taxon>
    </lineage>
</organism>
<dbReference type="GO" id="GO:0008193">
    <property type="term" value="F:tRNA guanylyltransferase activity"/>
    <property type="evidence" value="ECO:0007669"/>
    <property type="project" value="InterPro"/>
</dbReference>
<dbReference type="GO" id="GO:0000287">
    <property type="term" value="F:magnesium ion binding"/>
    <property type="evidence" value="ECO:0007669"/>
    <property type="project" value="InterPro"/>
</dbReference>
<protein>
    <recommendedName>
        <fullName evidence="1">Thg1 C-terminal domain-containing protein</fullName>
    </recommendedName>
</protein>